<proteinExistence type="predicted"/>
<protein>
    <submittedName>
        <fullName evidence="1">Uncharacterized protein</fullName>
    </submittedName>
</protein>
<reference evidence="1 2" key="1">
    <citation type="submission" date="2017-09" db="EMBL/GenBank/DDBJ databases">
        <authorList>
            <person name="Kim K.H."/>
            <person name="Chun B.H."/>
            <person name="Han G.S."/>
            <person name="Hyun S.G."/>
            <person name="Jeon C.O."/>
        </authorList>
    </citation>
    <scope>NUCLEOTIDE SEQUENCE [LARGE SCALE GENOMIC DNA]</scope>
    <source>
        <strain evidence="1 2">SH</strain>
    </source>
</reference>
<sequence>MTDRPPPEHPKTKAFDLFAVVAAFARAHAIALNDPALVESFITDAALKLNEALADPTLIHGARTERLFEATVLSLGYFRLLKTEDVGRVHAANIIRAPDFRVVLVDGEQWLVEVKNVRCKDAFKQETRMSAAYLASLQAYADMVGTPLKLAIFWSLWSIWTVISPDRFRRPGGGLHITMSDAFRANEFERLGEVIIMTKTPLRVVFGANADLPHSLSADGLAKFVIGSAKLYSGAVELTAPRDRKLAWVLLRYGEWSMDGPLAVTDAGAFAGVEFVATPQEPSDQGWDGIGSASRIFSRYYAAQTIDKDQVIQLHGKAAPEWFAPLSDWDFKNSKLPLLLGRIQASPPVDDGFEEQGD</sequence>
<dbReference type="RefSeq" id="WP_089179593.1">
    <property type="nucleotide sequence ID" value="NZ_CP023189.1"/>
</dbReference>
<gene>
    <name evidence="1" type="ORF">CJF59_02325</name>
</gene>
<dbReference type="Proteomes" id="UP000256572">
    <property type="component" value="Chromosome"/>
</dbReference>
<organism evidence="1 2">
    <name type="scientific">Acetobacter pomorum</name>
    <dbReference type="NCBI Taxonomy" id="65959"/>
    <lineage>
        <taxon>Bacteria</taxon>
        <taxon>Pseudomonadati</taxon>
        <taxon>Pseudomonadota</taxon>
        <taxon>Alphaproteobacteria</taxon>
        <taxon>Acetobacterales</taxon>
        <taxon>Acetobacteraceae</taxon>
        <taxon>Acetobacter</taxon>
    </lineage>
</organism>
<evidence type="ECO:0000313" key="1">
    <source>
        <dbReference type="EMBL" id="AXM99533.1"/>
    </source>
</evidence>
<accession>A0AAN1PFZ2</accession>
<dbReference type="AlphaFoldDB" id="A0AAN1PFZ2"/>
<reference evidence="1 2" key="2">
    <citation type="submission" date="2018-08" db="EMBL/GenBank/DDBJ databases">
        <title>Acetobacter oryzifermentans sp. nov., isolated from Korea traditional vinegar and reclassification of Acetobacter pasteurianus subsp. ascendens (Henneberg 1898) as Acetobacter ascendens comb. nov.</title>
        <authorList>
            <person name="Cho G.Y."/>
            <person name="Lee S.H."/>
        </authorList>
    </citation>
    <scope>NUCLEOTIDE SEQUENCE [LARGE SCALE GENOMIC DNA]</scope>
    <source>
        <strain evidence="1 2">SH</strain>
    </source>
</reference>
<dbReference type="EMBL" id="CP023189">
    <property type="protein sequence ID" value="AXM99533.1"/>
    <property type="molecule type" value="Genomic_DNA"/>
</dbReference>
<name>A0AAN1PFZ2_9PROT</name>
<evidence type="ECO:0000313" key="2">
    <source>
        <dbReference type="Proteomes" id="UP000256572"/>
    </source>
</evidence>